<reference evidence="6" key="1">
    <citation type="journal article" date="2016" name="Nature">
        <title>Genome evolution in the allotetraploid frog Xenopus laevis.</title>
        <authorList>
            <person name="Session A.M."/>
            <person name="Uno Y."/>
            <person name="Kwon T."/>
            <person name="Chapman J.A."/>
            <person name="Toyoda A."/>
            <person name="Takahashi S."/>
            <person name="Fukui A."/>
            <person name="Hikosaka A."/>
            <person name="Suzuki A."/>
            <person name="Kondo M."/>
            <person name="van Heeringen S.J."/>
            <person name="Quigley I."/>
            <person name="Heinz S."/>
            <person name="Ogino H."/>
            <person name="Ochi H."/>
            <person name="Hellsten U."/>
            <person name="Lyons J.B."/>
            <person name="Simakov O."/>
            <person name="Putnam N."/>
            <person name="Stites J."/>
            <person name="Kuroki Y."/>
            <person name="Tanaka T."/>
            <person name="Michiue T."/>
            <person name="Watanabe M."/>
            <person name="Bogdanovic O."/>
            <person name="Lister R."/>
            <person name="Georgiou G."/>
            <person name="Paranjpe S.S."/>
            <person name="van Kruijsbergen I."/>
            <person name="Shu S."/>
            <person name="Carlson J."/>
            <person name="Kinoshita T."/>
            <person name="Ohta Y."/>
            <person name="Mawaribuchi S."/>
            <person name="Jenkins J."/>
            <person name="Grimwood J."/>
            <person name="Schmutz J."/>
            <person name="Mitros T."/>
            <person name="Mozaffari S.V."/>
            <person name="Suzuki Y."/>
            <person name="Haramoto Y."/>
            <person name="Yamamoto T.S."/>
            <person name="Takagi C."/>
            <person name="Heald R."/>
            <person name="Miller K."/>
            <person name="Haudenschild C."/>
            <person name="Kitzman J."/>
            <person name="Nakayama T."/>
            <person name="Izutsu Y."/>
            <person name="Robert J."/>
            <person name="Fortriede J."/>
            <person name="Burns K."/>
            <person name="Lotay V."/>
            <person name="Karimi K."/>
            <person name="Yasuoka Y."/>
            <person name="Dichmann D.S."/>
            <person name="Flajnik M.F."/>
            <person name="Houston D.W."/>
            <person name="Shendure J."/>
            <person name="DuPasquier L."/>
            <person name="Vize P.D."/>
            <person name="Zorn A.M."/>
            <person name="Ito M."/>
            <person name="Marcotte E.M."/>
            <person name="Wallingford J.B."/>
            <person name="Ito Y."/>
            <person name="Asashima M."/>
            <person name="Ueno N."/>
            <person name="Matsuda Y."/>
            <person name="Veenstra G.J."/>
            <person name="Fujiyama A."/>
            <person name="Harland R.M."/>
            <person name="Taira M."/>
            <person name="Rokhsar D.S."/>
        </authorList>
    </citation>
    <scope>NUCLEOTIDE SEQUENCE [LARGE SCALE GENOMIC DNA]</scope>
    <source>
        <strain evidence="6">J</strain>
    </source>
</reference>
<dbReference type="SUPFAM" id="SSF47220">
    <property type="entry name" value="alpha-catenin/vinculin-like"/>
    <property type="match status" value="1"/>
</dbReference>
<organism evidence="5 6">
    <name type="scientific">Xenopus laevis</name>
    <name type="common">African clawed frog</name>
    <dbReference type="NCBI Taxonomy" id="8355"/>
    <lineage>
        <taxon>Eukaryota</taxon>
        <taxon>Metazoa</taxon>
        <taxon>Chordata</taxon>
        <taxon>Craniata</taxon>
        <taxon>Vertebrata</taxon>
        <taxon>Euteleostomi</taxon>
        <taxon>Amphibia</taxon>
        <taxon>Batrachia</taxon>
        <taxon>Anura</taxon>
        <taxon>Pipoidea</taxon>
        <taxon>Pipidae</taxon>
        <taxon>Xenopodinae</taxon>
        <taxon>Xenopus</taxon>
        <taxon>Xenopus</taxon>
    </lineage>
</organism>
<dbReference type="Proteomes" id="UP000694892">
    <property type="component" value="Chromosome 5L"/>
</dbReference>
<dbReference type="PANTHER" id="PTHR18914">
    <property type="entry name" value="ALPHA CATENIN"/>
    <property type="match status" value="1"/>
</dbReference>
<gene>
    <name evidence="5" type="ORF">XELAEV_18026593mg</name>
</gene>
<dbReference type="PANTHER" id="PTHR18914:SF30">
    <property type="entry name" value="VINCULIN_ALPHA-CATENIN FAMILY MEMBER 1"/>
    <property type="match status" value="1"/>
</dbReference>
<keyword evidence="3" id="KW-0963">Cytoplasm</keyword>
<evidence type="ECO:0000256" key="1">
    <source>
        <dbReference type="ARBA" id="ARBA00004496"/>
    </source>
</evidence>
<feature type="region of interest" description="Disordered" evidence="4">
    <location>
        <begin position="920"/>
        <end position="939"/>
    </location>
</feature>
<dbReference type="GO" id="GO:0051015">
    <property type="term" value="F:actin filament binding"/>
    <property type="evidence" value="ECO:0007669"/>
    <property type="project" value="InterPro"/>
</dbReference>
<comment type="subcellular location">
    <subcellularLocation>
        <location evidence="1">Cytoplasm</location>
    </subcellularLocation>
</comment>
<evidence type="ECO:0000256" key="4">
    <source>
        <dbReference type="SAM" id="MobiDB-lite"/>
    </source>
</evidence>
<dbReference type="EMBL" id="CM004474">
    <property type="protein sequence ID" value="OCT79782.1"/>
    <property type="molecule type" value="Genomic_DNA"/>
</dbReference>
<evidence type="ECO:0000313" key="6">
    <source>
        <dbReference type="Proteomes" id="UP000694892"/>
    </source>
</evidence>
<accession>A0A974CW02</accession>
<dbReference type="GO" id="GO:0016342">
    <property type="term" value="C:catenin complex"/>
    <property type="evidence" value="ECO:0007669"/>
    <property type="project" value="TreeGrafter"/>
</dbReference>
<dbReference type="InterPro" id="IPR036723">
    <property type="entry name" value="Alpha-catenin/vinculin-like_sf"/>
</dbReference>
<dbReference type="GO" id="GO:0016477">
    <property type="term" value="P:cell migration"/>
    <property type="evidence" value="ECO:0007669"/>
    <property type="project" value="TreeGrafter"/>
</dbReference>
<dbReference type="Pfam" id="PF01044">
    <property type="entry name" value="Vinculin"/>
    <property type="match status" value="1"/>
</dbReference>
<dbReference type="Gene3D" id="1.20.120.230">
    <property type="entry name" value="Alpha-catenin/vinculin-like"/>
    <property type="match status" value="1"/>
</dbReference>
<dbReference type="OMA" id="TWQANDI"/>
<comment type="similarity">
    <text evidence="2">Belongs to the vinculin/alpha-catenin family.</text>
</comment>
<name>A0A974CW02_XENLA</name>
<evidence type="ECO:0000256" key="2">
    <source>
        <dbReference type="ARBA" id="ARBA00008376"/>
    </source>
</evidence>
<dbReference type="GO" id="GO:0005912">
    <property type="term" value="C:adherens junction"/>
    <property type="evidence" value="ECO:0007669"/>
    <property type="project" value="TreeGrafter"/>
</dbReference>
<dbReference type="InterPro" id="IPR006077">
    <property type="entry name" value="Vinculin/catenin"/>
</dbReference>
<evidence type="ECO:0000313" key="5">
    <source>
        <dbReference type="EMBL" id="OCT79782.1"/>
    </source>
</evidence>
<proteinExistence type="inferred from homology"/>
<protein>
    <submittedName>
        <fullName evidence="5">Uncharacterized protein</fullName>
    </submittedName>
</protein>
<dbReference type="GO" id="GO:0008013">
    <property type="term" value="F:beta-catenin binding"/>
    <property type="evidence" value="ECO:0007669"/>
    <property type="project" value="TreeGrafter"/>
</dbReference>
<dbReference type="Gene3D" id="1.20.120.810">
    <property type="entry name" value="Vinculin, Vh2 four-helix bundle"/>
    <property type="match status" value="1"/>
</dbReference>
<evidence type="ECO:0000256" key="3">
    <source>
        <dbReference type="ARBA" id="ARBA00022490"/>
    </source>
</evidence>
<dbReference type="GO" id="GO:0005737">
    <property type="term" value="C:cytoplasm"/>
    <property type="evidence" value="ECO:0007669"/>
    <property type="project" value="UniProtKB-SubCell"/>
</dbReference>
<dbReference type="AlphaFoldDB" id="A0A974CW02"/>
<dbReference type="GO" id="GO:0098609">
    <property type="term" value="P:cell-cell adhesion"/>
    <property type="evidence" value="ECO:0007669"/>
    <property type="project" value="TreeGrafter"/>
</dbReference>
<sequence>MSHLLISFREFAEALLLVNTLTERRILELKHSLHQEHLSSTLQNLKKCVPMLYTAIQSDMMHPQNEQIIASRLYIFDLAVKTVQELRLMLTNGTIKQEQLKAEGTFSRQMSNLLQILNNPNPTHLHNSDLDFLVGGIIFYSMFVADCSRPVIKLRLVKHCQQLLELRKDVSDQLNDCLPEGLCPRTMQRKLEQISNKMKVEMVNLNQTLVSAIFCQFLDAFTGSHDPLKRLLKSIMKNNKKSGFQSQSLFGSKTLPLLLQTFQNHTDKLLKIAGLVLAKCPNDSIIKEIQNSTNILCTVRDAVICFILDNKINYETKFFEKAQSIYQRWTQATESLLASLDGIVTVHKFLDLCIHEIEDKIHGCEKSFRRKESEAFRNQADDICSLTKHIVQFTNRYIDQSKDPFNQEVIAKGDLSMDKLIQTAIFVSHHLEEIKNCLIVSANYWYTFSSQLFCSSAKVDIPCNMEIFSRTMQSLASIVQLINQILNIGQGDHTRGAVSGKHEHVAKIQVQMTKAQIRSNQLLCKARFLSDKSNLEHSCLEWSITVQHLLKHVDDFIQFDSLFMSEPRGLTKKNISGSKTFIQLCETSLWLEEAAALFINTCMEGNAKNNIGSLKEALGSLRESILKIRDDLNSSTNPAACLLVDYALIQREVAMKMQLLAYHIRNNYKRKCGSVQSLVDFVVSAASIQGNEDKVTTVTFAQDSRLLVENMKLVKESVKTALHAKSEESTFLVEHLTFLTSDIVTRAGELLEHRQQWESFRLEVMSLNWTAKAQQLILQLQSDAQLDAATVTFVRQCLQINSEPEYPVASMLTSLKNEKQNCASVISANTDIMTPPAVLEESGKASSNKASNINWGLINTLYEETTVCGKTNDYILSIMDEKNITTEAGLKGTQYNEAKTKNLIQEKVKDSKVFKVQQENDNEKPFQASSSQKEQTVNKKSEKYVTEGQQCEVDKEQSQNIPVVVDGEQQYSANDKLCVAPKQCQETVDNKMMEASPCDEQPIKVPKKLQNTAANEIFPESRDENPQDQFHESKTKMNDIKSESVKRKPQVACSERIKIPAILAPKKWQGSTANTILPETDNKRLQPKCNEQKIKMTINAADQKSQGSVENKILLEPGTGQKIKSSATLKPKQTDRHKLQPLSPCILLFILSIEVCFLLDLHPYSCPKQFSQTSPPLDLRSFL</sequence>